<dbReference type="Pfam" id="PF01281">
    <property type="entry name" value="Ribosomal_L9_N"/>
    <property type="match status" value="1"/>
</dbReference>
<keyword evidence="3 7" id="KW-0694">RNA-binding</keyword>
<dbReference type="RefSeq" id="WP_070402027.1">
    <property type="nucleotide sequence ID" value="NZ_BJVW01000002.1"/>
</dbReference>
<feature type="coiled-coil region" evidence="8">
    <location>
        <begin position="40"/>
        <end position="74"/>
    </location>
</feature>
<keyword evidence="11" id="KW-1185">Reference proteome</keyword>
<dbReference type="InterPro" id="IPR036791">
    <property type="entry name" value="Ribosomal_bL9_C_sf"/>
</dbReference>
<comment type="similarity">
    <text evidence="1 7">Belongs to the bacterial ribosomal protein bL9 family.</text>
</comment>
<dbReference type="KEGG" id="kba:A0U89_02785"/>
<dbReference type="STRING" id="153496.A0U89_02785"/>
<dbReference type="AlphaFoldDB" id="A0A1D8URD6"/>
<dbReference type="GO" id="GO:0006412">
    <property type="term" value="P:translation"/>
    <property type="evidence" value="ECO:0007669"/>
    <property type="project" value="UniProtKB-UniRule"/>
</dbReference>
<organism evidence="10 11">
    <name type="scientific">Kozakia baliensis</name>
    <dbReference type="NCBI Taxonomy" id="153496"/>
    <lineage>
        <taxon>Bacteria</taxon>
        <taxon>Pseudomonadati</taxon>
        <taxon>Pseudomonadota</taxon>
        <taxon>Alphaproteobacteria</taxon>
        <taxon>Acetobacterales</taxon>
        <taxon>Acetobacteraceae</taxon>
        <taxon>Kozakia</taxon>
    </lineage>
</organism>
<evidence type="ECO:0000256" key="6">
    <source>
        <dbReference type="ARBA" id="ARBA00035292"/>
    </source>
</evidence>
<evidence type="ECO:0000256" key="2">
    <source>
        <dbReference type="ARBA" id="ARBA00022730"/>
    </source>
</evidence>
<dbReference type="InterPro" id="IPR036935">
    <property type="entry name" value="Ribosomal_bL9_N_sf"/>
</dbReference>
<dbReference type="Gene3D" id="3.10.430.100">
    <property type="entry name" value="Ribosomal protein L9, C-terminal domain"/>
    <property type="match status" value="1"/>
</dbReference>
<proteinExistence type="inferred from homology"/>
<name>A0A1D8URD6_9PROT</name>
<dbReference type="Gene3D" id="3.40.5.10">
    <property type="entry name" value="Ribosomal protein L9, N-terminal domain"/>
    <property type="match status" value="1"/>
</dbReference>
<dbReference type="PANTHER" id="PTHR21368">
    <property type="entry name" value="50S RIBOSOMAL PROTEIN L9"/>
    <property type="match status" value="1"/>
</dbReference>
<dbReference type="HAMAP" id="MF_00503">
    <property type="entry name" value="Ribosomal_bL9"/>
    <property type="match status" value="1"/>
</dbReference>
<keyword evidence="2 7" id="KW-0699">rRNA-binding</keyword>
<dbReference type="InterPro" id="IPR020594">
    <property type="entry name" value="Ribosomal_bL9_bac/chp"/>
</dbReference>
<reference evidence="10 11" key="1">
    <citation type="journal article" date="2016" name="Microb. Cell Fact.">
        <title>Dissection of exopolysaccharide biosynthesis in Kozakia baliensis.</title>
        <authorList>
            <person name="Brandt J.U."/>
            <person name="Jakob F."/>
            <person name="Behr J."/>
            <person name="Geissler A.J."/>
            <person name="Vogel R.F."/>
        </authorList>
    </citation>
    <scope>NUCLEOTIDE SEQUENCE [LARGE SCALE GENOMIC DNA]</scope>
    <source>
        <strain evidence="10 11">DSM 14400</strain>
    </source>
</reference>
<dbReference type="NCBIfam" id="TIGR00158">
    <property type="entry name" value="L9"/>
    <property type="match status" value="1"/>
</dbReference>
<dbReference type="InterPro" id="IPR009027">
    <property type="entry name" value="Ribosomal_bL9/RNase_H1_N"/>
</dbReference>
<accession>A0A1D8URD6</accession>
<feature type="region of interest" description="Disordered" evidence="9">
    <location>
        <begin position="151"/>
        <end position="170"/>
    </location>
</feature>
<dbReference type="InterPro" id="IPR020069">
    <property type="entry name" value="Ribosomal_bL9_C"/>
</dbReference>
<dbReference type="GO" id="GO:1990904">
    <property type="term" value="C:ribonucleoprotein complex"/>
    <property type="evidence" value="ECO:0007669"/>
    <property type="project" value="UniProtKB-KW"/>
</dbReference>
<dbReference type="InterPro" id="IPR000244">
    <property type="entry name" value="Ribosomal_bL9"/>
</dbReference>
<dbReference type="EMBL" id="CP014674">
    <property type="protein sequence ID" value="AOX16222.1"/>
    <property type="molecule type" value="Genomic_DNA"/>
</dbReference>
<evidence type="ECO:0000256" key="1">
    <source>
        <dbReference type="ARBA" id="ARBA00010605"/>
    </source>
</evidence>
<dbReference type="PROSITE" id="PS00651">
    <property type="entry name" value="RIBOSOMAL_L9"/>
    <property type="match status" value="1"/>
</dbReference>
<dbReference type="InterPro" id="IPR020070">
    <property type="entry name" value="Ribosomal_bL9_N"/>
</dbReference>
<dbReference type="Pfam" id="PF03948">
    <property type="entry name" value="Ribosomal_L9_C"/>
    <property type="match status" value="1"/>
</dbReference>
<evidence type="ECO:0000313" key="10">
    <source>
        <dbReference type="EMBL" id="AOX16222.1"/>
    </source>
</evidence>
<dbReference type="OrthoDB" id="9788336at2"/>
<gene>
    <name evidence="7" type="primary">rplI</name>
    <name evidence="10" type="ORF">A0U89_02785</name>
</gene>
<evidence type="ECO:0000256" key="9">
    <source>
        <dbReference type="SAM" id="MobiDB-lite"/>
    </source>
</evidence>
<evidence type="ECO:0000256" key="4">
    <source>
        <dbReference type="ARBA" id="ARBA00022980"/>
    </source>
</evidence>
<protein>
    <recommendedName>
        <fullName evidence="6 7">Large ribosomal subunit protein bL9</fullName>
    </recommendedName>
</protein>
<evidence type="ECO:0000256" key="3">
    <source>
        <dbReference type="ARBA" id="ARBA00022884"/>
    </source>
</evidence>
<dbReference type="GO" id="GO:0019843">
    <property type="term" value="F:rRNA binding"/>
    <property type="evidence" value="ECO:0007669"/>
    <property type="project" value="UniProtKB-UniRule"/>
</dbReference>
<sequence>MSQTELILLQRVEHLGQMGDLVRVKPGYARNFLLPQGKALRANAQNRQRFETERAQLEAQNLKRREEAERLAERMHGLTVVIIRQAGDSGSLYGSVSTRDIALAATAAGLTVNRNQVILAHPIKLLGLTEARIALHPEVSIPLTVNVARSEEEAERQARGEAISQEEDEYVLETEAETDELVGEEAPAEVAPQN</sequence>
<keyword evidence="5 7" id="KW-0687">Ribonucleoprotein</keyword>
<evidence type="ECO:0000256" key="5">
    <source>
        <dbReference type="ARBA" id="ARBA00023274"/>
    </source>
</evidence>
<dbReference type="SUPFAM" id="SSF55653">
    <property type="entry name" value="Ribosomal protein L9 C-domain"/>
    <property type="match status" value="1"/>
</dbReference>
<dbReference type="GO" id="GO:0005840">
    <property type="term" value="C:ribosome"/>
    <property type="evidence" value="ECO:0007669"/>
    <property type="project" value="UniProtKB-KW"/>
</dbReference>
<dbReference type="Proteomes" id="UP000179145">
    <property type="component" value="Chromosome"/>
</dbReference>
<dbReference type="eggNOG" id="COG0359">
    <property type="taxonomic scope" value="Bacteria"/>
</dbReference>
<evidence type="ECO:0000313" key="11">
    <source>
        <dbReference type="Proteomes" id="UP000179145"/>
    </source>
</evidence>
<dbReference type="GO" id="GO:0003735">
    <property type="term" value="F:structural constituent of ribosome"/>
    <property type="evidence" value="ECO:0007669"/>
    <property type="project" value="InterPro"/>
</dbReference>
<evidence type="ECO:0000256" key="7">
    <source>
        <dbReference type="HAMAP-Rule" id="MF_00503"/>
    </source>
</evidence>
<keyword evidence="4 7" id="KW-0689">Ribosomal protein</keyword>
<comment type="function">
    <text evidence="7">Binds to the 23S rRNA.</text>
</comment>
<keyword evidence="8" id="KW-0175">Coiled coil</keyword>
<evidence type="ECO:0000256" key="8">
    <source>
        <dbReference type="SAM" id="Coils"/>
    </source>
</evidence>
<dbReference type="SUPFAM" id="SSF55658">
    <property type="entry name" value="L9 N-domain-like"/>
    <property type="match status" value="1"/>
</dbReference>